<proteinExistence type="predicted"/>
<feature type="domain" description="MADF" evidence="2">
    <location>
        <begin position="4"/>
        <end position="94"/>
    </location>
</feature>
<reference evidence="3 4" key="1">
    <citation type="submission" date="2024-09" db="EMBL/GenBank/DDBJ databases">
        <title>A chromosome-level genome assembly of Gray's grenadier anchovy, Coilia grayii.</title>
        <authorList>
            <person name="Fu Z."/>
        </authorList>
    </citation>
    <scope>NUCLEOTIDE SEQUENCE [LARGE SCALE GENOMIC DNA]</scope>
    <source>
        <strain evidence="3">G4</strain>
        <tissue evidence="3">Muscle</tissue>
    </source>
</reference>
<name>A0ABD1J4Y6_9TELE</name>
<dbReference type="PANTHER" id="PTHR12243:SF48">
    <property type="entry name" value="MADF DOMAIN-CONTAINING PROTEIN"/>
    <property type="match status" value="1"/>
</dbReference>
<feature type="compositionally biased region" description="Pro residues" evidence="1">
    <location>
        <begin position="139"/>
        <end position="148"/>
    </location>
</feature>
<dbReference type="SMART" id="SM00595">
    <property type="entry name" value="MADF"/>
    <property type="match status" value="1"/>
</dbReference>
<evidence type="ECO:0000256" key="1">
    <source>
        <dbReference type="SAM" id="MobiDB-lite"/>
    </source>
</evidence>
<dbReference type="AlphaFoldDB" id="A0ABD1J4Y6"/>
<protein>
    <recommendedName>
        <fullName evidence="2">MADF domain-containing protein</fullName>
    </recommendedName>
</protein>
<dbReference type="EMBL" id="JBHFQA010000020">
    <property type="protein sequence ID" value="KAL2081691.1"/>
    <property type="molecule type" value="Genomic_DNA"/>
</dbReference>
<dbReference type="Proteomes" id="UP001591681">
    <property type="component" value="Unassembled WGS sequence"/>
</dbReference>
<comment type="caution">
    <text evidence="3">The sequence shown here is derived from an EMBL/GenBank/DDBJ whole genome shotgun (WGS) entry which is preliminary data.</text>
</comment>
<evidence type="ECO:0000259" key="2">
    <source>
        <dbReference type="PROSITE" id="PS51029"/>
    </source>
</evidence>
<dbReference type="InterPro" id="IPR039353">
    <property type="entry name" value="TF_Adf1"/>
</dbReference>
<accession>A0ABD1J4Y6</accession>
<dbReference type="PANTHER" id="PTHR12243">
    <property type="entry name" value="MADF DOMAIN TRANSCRIPTION FACTOR"/>
    <property type="match status" value="1"/>
</dbReference>
<organism evidence="3 4">
    <name type="scientific">Coilia grayii</name>
    <name type="common">Gray's grenadier anchovy</name>
    <dbReference type="NCBI Taxonomy" id="363190"/>
    <lineage>
        <taxon>Eukaryota</taxon>
        <taxon>Metazoa</taxon>
        <taxon>Chordata</taxon>
        <taxon>Craniata</taxon>
        <taxon>Vertebrata</taxon>
        <taxon>Euteleostomi</taxon>
        <taxon>Actinopterygii</taxon>
        <taxon>Neopterygii</taxon>
        <taxon>Teleostei</taxon>
        <taxon>Clupei</taxon>
        <taxon>Clupeiformes</taxon>
        <taxon>Clupeoidei</taxon>
        <taxon>Engraulidae</taxon>
        <taxon>Coilinae</taxon>
        <taxon>Coilia</taxon>
    </lineage>
</organism>
<evidence type="ECO:0000313" key="3">
    <source>
        <dbReference type="EMBL" id="KAL2081691.1"/>
    </source>
</evidence>
<keyword evidence="4" id="KW-1185">Reference proteome</keyword>
<dbReference type="PROSITE" id="PS51029">
    <property type="entry name" value="MADF"/>
    <property type="match status" value="1"/>
</dbReference>
<feature type="region of interest" description="Disordered" evidence="1">
    <location>
        <begin position="127"/>
        <end position="187"/>
    </location>
</feature>
<dbReference type="InterPro" id="IPR006578">
    <property type="entry name" value="MADF-dom"/>
</dbReference>
<sequence length="187" mass="21688">MEEKLVLAITGYPELYDFSHKNYQNKHLKQAAWSRVSFAVDRSVKECQKKWKYLRDEYLKQRRMDKKRRSGAESGLRKRWKYMGILSFLEPYVKERETSSNLEFEEDSNTMTPELILSWTVSDIEEEDLSAPAASPSPDSEPPSPSPQPGESAPQCTIKRPGKLCKRQADQQPLSEYQKRLLAAVDR</sequence>
<evidence type="ECO:0000313" key="4">
    <source>
        <dbReference type="Proteomes" id="UP001591681"/>
    </source>
</evidence>
<dbReference type="Pfam" id="PF10545">
    <property type="entry name" value="MADF_DNA_bdg"/>
    <property type="match status" value="1"/>
</dbReference>
<gene>
    <name evidence="3" type="ORF">ACEWY4_023544</name>
</gene>